<accession>A0A7I4BA90</accession>
<comment type="subcellular location">
    <subcellularLocation>
        <location evidence="1">Membrane</location>
        <topology evidence="1">Multi-pass membrane protein</topology>
    </subcellularLocation>
</comment>
<feature type="transmembrane region" description="Helical" evidence="6">
    <location>
        <begin position="270"/>
        <end position="289"/>
    </location>
</feature>
<evidence type="ECO:0000313" key="8">
    <source>
        <dbReference type="Proteomes" id="UP000006727"/>
    </source>
</evidence>
<evidence type="ECO:0000256" key="4">
    <source>
        <dbReference type="ARBA" id="ARBA00022989"/>
    </source>
</evidence>
<dbReference type="InterPro" id="IPR000109">
    <property type="entry name" value="POT_fam"/>
</dbReference>
<evidence type="ECO:0000313" key="7">
    <source>
        <dbReference type="EnsemblPlants" id="Pp3c17_20530V3.2"/>
    </source>
</evidence>
<dbReference type="Pfam" id="PF00854">
    <property type="entry name" value="PTR2"/>
    <property type="match status" value="1"/>
</dbReference>
<evidence type="ECO:0000256" key="2">
    <source>
        <dbReference type="ARBA" id="ARBA00005982"/>
    </source>
</evidence>
<dbReference type="EnsemblPlants" id="Pp3c17_20530V3.2">
    <property type="protein sequence ID" value="Pp3c17_20530V3.2"/>
    <property type="gene ID" value="Pp3c17_20530"/>
</dbReference>
<feature type="transmembrane region" description="Helical" evidence="6">
    <location>
        <begin position="339"/>
        <end position="362"/>
    </location>
</feature>
<reference evidence="7 8" key="2">
    <citation type="journal article" date="2018" name="Plant J.">
        <title>The Physcomitrella patens chromosome-scale assembly reveals moss genome structure and evolution.</title>
        <authorList>
            <person name="Lang D."/>
            <person name="Ullrich K.K."/>
            <person name="Murat F."/>
            <person name="Fuchs J."/>
            <person name="Jenkins J."/>
            <person name="Haas F.B."/>
            <person name="Piednoel M."/>
            <person name="Gundlach H."/>
            <person name="Van Bel M."/>
            <person name="Meyberg R."/>
            <person name="Vives C."/>
            <person name="Morata J."/>
            <person name="Symeonidi A."/>
            <person name="Hiss M."/>
            <person name="Muchero W."/>
            <person name="Kamisugi Y."/>
            <person name="Saleh O."/>
            <person name="Blanc G."/>
            <person name="Decker E.L."/>
            <person name="van Gessel N."/>
            <person name="Grimwood J."/>
            <person name="Hayes R.D."/>
            <person name="Graham S.W."/>
            <person name="Gunter L.E."/>
            <person name="McDaniel S.F."/>
            <person name="Hoernstein S.N.W."/>
            <person name="Larsson A."/>
            <person name="Li F.W."/>
            <person name="Perroud P.F."/>
            <person name="Phillips J."/>
            <person name="Ranjan P."/>
            <person name="Rokshar D.S."/>
            <person name="Rothfels C.J."/>
            <person name="Schneider L."/>
            <person name="Shu S."/>
            <person name="Stevenson D.W."/>
            <person name="Thummler F."/>
            <person name="Tillich M."/>
            <person name="Villarreal Aguilar J.C."/>
            <person name="Widiez T."/>
            <person name="Wong G.K."/>
            <person name="Wymore A."/>
            <person name="Zhang Y."/>
            <person name="Zimmer A.D."/>
            <person name="Quatrano R.S."/>
            <person name="Mayer K.F.X."/>
            <person name="Goodstein D."/>
            <person name="Casacuberta J.M."/>
            <person name="Vandepoele K."/>
            <person name="Reski R."/>
            <person name="Cuming A.C."/>
            <person name="Tuskan G.A."/>
            <person name="Maumus F."/>
            <person name="Salse J."/>
            <person name="Schmutz J."/>
            <person name="Rensing S.A."/>
        </authorList>
    </citation>
    <scope>NUCLEOTIDE SEQUENCE [LARGE SCALE GENOMIC DNA]</scope>
    <source>
        <strain evidence="7 8">cv. Gransden 2004</strain>
    </source>
</reference>
<feature type="transmembrane region" description="Helical" evidence="6">
    <location>
        <begin position="64"/>
        <end position="86"/>
    </location>
</feature>
<dbReference type="GO" id="GO:0016020">
    <property type="term" value="C:membrane"/>
    <property type="evidence" value="ECO:0007669"/>
    <property type="project" value="UniProtKB-SubCell"/>
</dbReference>
<dbReference type="RefSeq" id="XP_024400467.1">
    <property type="nucleotide sequence ID" value="XM_024544699.2"/>
</dbReference>
<evidence type="ECO:0000256" key="1">
    <source>
        <dbReference type="ARBA" id="ARBA00004141"/>
    </source>
</evidence>
<feature type="transmembrane region" description="Helical" evidence="6">
    <location>
        <begin position="310"/>
        <end position="333"/>
    </location>
</feature>
<organism evidence="7 8">
    <name type="scientific">Physcomitrium patens</name>
    <name type="common">Spreading-leaved earth moss</name>
    <name type="synonym">Physcomitrella patens</name>
    <dbReference type="NCBI Taxonomy" id="3218"/>
    <lineage>
        <taxon>Eukaryota</taxon>
        <taxon>Viridiplantae</taxon>
        <taxon>Streptophyta</taxon>
        <taxon>Embryophyta</taxon>
        <taxon>Bryophyta</taxon>
        <taxon>Bryophytina</taxon>
        <taxon>Bryopsida</taxon>
        <taxon>Funariidae</taxon>
        <taxon>Funariales</taxon>
        <taxon>Funariaceae</taxon>
        <taxon>Physcomitrium</taxon>
    </lineage>
</organism>
<dbReference type="Gramene" id="Pp3c17_20530V3.2">
    <property type="protein sequence ID" value="Pp3c17_20530V3.2"/>
    <property type="gene ID" value="Pp3c17_20530"/>
</dbReference>
<dbReference type="AlphaFoldDB" id="A0A7I4BA90"/>
<proteinExistence type="inferred from homology"/>
<evidence type="ECO:0000256" key="5">
    <source>
        <dbReference type="ARBA" id="ARBA00023136"/>
    </source>
</evidence>
<dbReference type="InterPro" id="IPR036259">
    <property type="entry name" value="MFS_trans_sf"/>
</dbReference>
<gene>
    <name evidence="7" type="primary">LOC112294369</name>
</gene>
<keyword evidence="3 6" id="KW-0812">Transmembrane</keyword>
<name>A0A7I4BA90_PHYPA</name>
<dbReference type="SUPFAM" id="SSF103473">
    <property type="entry name" value="MFS general substrate transporter"/>
    <property type="match status" value="1"/>
</dbReference>
<dbReference type="PANTHER" id="PTHR11654">
    <property type="entry name" value="OLIGOPEPTIDE TRANSPORTER-RELATED"/>
    <property type="match status" value="1"/>
</dbReference>
<evidence type="ECO:0000256" key="6">
    <source>
        <dbReference type="SAM" id="Phobius"/>
    </source>
</evidence>
<reference evidence="7 8" key="1">
    <citation type="journal article" date="2008" name="Science">
        <title>The Physcomitrella genome reveals evolutionary insights into the conquest of land by plants.</title>
        <authorList>
            <person name="Rensing S."/>
            <person name="Lang D."/>
            <person name="Zimmer A."/>
            <person name="Terry A."/>
            <person name="Salamov A."/>
            <person name="Shapiro H."/>
            <person name="Nishiyama T."/>
            <person name="Perroud P.-F."/>
            <person name="Lindquist E."/>
            <person name="Kamisugi Y."/>
            <person name="Tanahashi T."/>
            <person name="Sakakibara K."/>
            <person name="Fujita T."/>
            <person name="Oishi K."/>
            <person name="Shin-I T."/>
            <person name="Kuroki Y."/>
            <person name="Toyoda A."/>
            <person name="Suzuki Y."/>
            <person name="Hashimoto A."/>
            <person name="Yamaguchi K."/>
            <person name="Sugano A."/>
            <person name="Kohara Y."/>
            <person name="Fujiyama A."/>
            <person name="Anterola A."/>
            <person name="Aoki S."/>
            <person name="Ashton N."/>
            <person name="Barbazuk W.B."/>
            <person name="Barker E."/>
            <person name="Bennetzen J."/>
            <person name="Bezanilla M."/>
            <person name="Blankenship R."/>
            <person name="Cho S.H."/>
            <person name="Dutcher S."/>
            <person name="Estelle M."/>
            <person name="Fawcett J.A."/>
            <person name="Gundlach H."/>
            <person name="Hanada K."/>
            <person name="Heyl A."/>
            <person name="Hicks K.A."/>
            <person name="Hugh J."/>
            <person name="Lohr M."/>
            <person name="Mayer K."/>
            <person name="Melkozernov A."/>
            <person name="Murata T."/>
            <person name="Nelson D."/>
            <person name="Pils B."/>
            <person name="Prigge M."/>
            <person name="Reiss B."/>
            <person name="Renner T."/>
            <person name="Rombauts S."/>
            <person name="Rushton P."/>
            <person name="Sanderfoot A."/>
            <person name="Schween G."/>
            <person name="Shiu S.-H."/>
            <person name="Stueber K."/>
            <person name="Theodoulou F.L."/>
            <person name="Tu H."/>
            <person name="Van de Peer Y."/>
            <person name="Verrier P.J."/>
            <person name="Waters E."/>
            <person name="Wood A."/>
            <person name="Yang L."/>
            <person name="Cove D."/>
            <person name="Cuming A."/>
            <person name="Hasebe M."/>
            <person name="Lucas S."/>
            <person name="Mishler D.B."/>
            <person name="Reski R."/>
            <person name="Grigoriev I."/>
            <person name="Quatrano R.S."/>
            <person name="Boore J.L."/>
        </authorList>
    </citation>
    <scope>NUCLEOTIDE SEQUENCE [LARGE SCALE GENOMIC DNA]</scope>
    <source>
        <strain evidence="7 8">cv. Gransden 2004</strain>
    </source>
</reference>
<keyword evidence="4 6" id="KW-1133">Transmembrane helix</keyword>
<feature type="transmembrane region" description="Helical" evidence="6">
    <location>
        <begin position="237"/>
        <end position="258"/>
    </location>
</feature>
<keyword evidence="8" id="KW-1185">Reference proteome</keyword>
<dbReference type="GO" id="GO:0022857">
    <property type="term" value="F:transmembrane transporter activity"/>
    <property type="evidence" value="ECO:0007669"/>
    <property type="project" value="InterPro"/>
</dbReference>
<comment type="similarity">
    <text evidence="2">Belongs to the major facilitator superfamily. Proton-dependent oligopeptide transporter (POT/PTR) (TC 2.A.17) family.</text>
</comment>
<dbReference type="GeneID" id="112294369"/>
<feature type="transmembrane region" description="Helical" evidence="6">
    <location>
        <begin position="92"/>
        <end position="112"/>
    </location>
</feature>
<dbReference type="EMBL" id="ABEU02000017">
    <property type="status" value="NOT_ANNOTATED_CDS"/>
    <property type="molecule type" value="Genomic_DNA"/>
</dbReference>
<keyword evidence="5 6" id="KW-0472">Membrane</keyword>
<dbReference type="Proteomes" id="UP000006727">
    <property type="component" value="Chromosome 17"/>
</dbReference>
<sequence length="388" mass="42306">MATSALAKADPSTVSAIFWSTAGALGLIAFGTGGIKPCVAAFGGDQIQYSLPAGPTKERLHRQFFFMYYFAVNAGSVLSTILTPILRSDFSYAIAFAVPAGLMMCALLIFWLGRKTYVDRPPEGNVFAEVGGVVVDAVKLRRSTGGGSHWLDSAKAKHDPAVVEDVKGLMRVLALLLPTPLFWSLFDQQSSKWVFQASAMDGRVPWLFNITIQPDQMQIIYPSLEYYRYSLRAVPRMVIGMVLSAIAFLFSGLLQVAIDNYASLGESLSILWQIPQYVVITAGEIMLSITGLEFAYSQAPDSMKAVVQSAWLFTVSAGNLVTVALVAIIGNSLSKANEFFFFAAGCVVAMLLLLWAGSQFVYKQRRNFRAPVDETLLVHAADDRVYVG</sequence>
<reference evidence="7" key="3">
    <citation type="submission" date="2020-12" db="UniProtKB">
        <authorList>
            <consortium name="EnsemblPlants"/>
        </authorList>
    </citation>
    <scope>IDENTIFICATION</scope>
</reference>
<evidence type="ECO:0000256" key="3">
    <source>
        <dbReference type="ARBA" id="ARBA00022692"/>
    </source>
</evidence>
<dbReference type="Gene3D" id="1.20.1250.20">
    <property type="entry name" value="MFS general substrate transporter like domains"/>
    <property type="match status" value="1"/>
</dbReference>
<protein>
    <submittedName>
        <fullName evidence="7">Uncharacterized protein</fullName>
    </submittedName>
</protein>
<feature type="transmembrane region" description="Helical" evidence="6">
    <location>
        <begin position="16"/>
        <end position="43"/>
    </location>
</feature>